<accession>A0ACB8WCR3</accession>
<protein>
    <submittedName>
        <fullName evidence="1">Uncharacterized protein</fullName>
    </submittedName>
</protein>
<proteinExistence type="predicted"/>
<gene>
    <name evidence="1" type="ORF">L3Q82_011332</name>
</gene>
<organism evidence="1 2">
    <name type="scientific">Scortum barcoo</name>
    <name type="common">barcoo grunter</name>
    <dbReference type="NCBI Taxonomy" id="214431"/>
    <lineage>
        <taxon>Eukaryota</taxon>
        <taxon>Metazoa</taxon>
        <taxon>Chordata</taxon>
        <taxon>Craniata</taxon>
        <taxon>Vertebrata</taxon>
        <taxon>Euteleostomi</taxon>
        <taxon>Actinopterygii</taxon>
        <taxon>Neopterygii</taxon>
        <taxon>Teleostei</taxon>
        <taxon>Neoteleostei</taxon>
        <taxon>Acanthomorphata</taxon>
        <taxon>Eupercaria</taxon>
        <taxon>Centrarchiformes</taxon>
        <taxon>Terapontoidei</taxon>
        <taxon>Terapontidae</taxon>
        <taxon>Scortum</taxon>
    </lineage>
</organism>
<sequence>MVDAFCATWKLVDSENFDDYMKALGVGFATRQVGNVTKPTVIISQEGDKVVIRTQSTFKNTEISFKLGEEFDEATADDRNCKSTVTMEGDKLVHVQKWDGKETKFVREIKDGKMVMNLTFEDIHAVPGRFWHITDLHLDPTYHLAPDPTKVCFSSKGVPATDPGLFGDFLCDSPYRLIQSAFAHMAPLTQLQDFIIWTGDSPPHVPVDELSTDLVIQVIANMTETIRQHFPNLTVYPALGNHDYWPQDQMPTSTNAIYKAAAQLWKPWLQPEALLTLSQGGFYSQLVKPGLRVVSLNTILYYGPDEVTTNMTDPAGQFEWLQKTLEKAAQSLEKVYIIAHVPVGYLPFARNTTAVRQRHNERLVAIFRDYSHVIAGHFYGHTHRDSIMVLLDKQGKPVNSLFVSPAVTPIKHILEPYSNNPAFRMYLYNTKDYNLLDIWQYYLNLTEANEKQRSDWRLEYIMTEAFGLTDLQPLSLLQLGLSFRLPQTKTFDEYFSHYMVAYNSSVTCTGDCKVSQVCAVLYLDQLSYSRCVAKGGW</sequence>
<comment type="caution">
    <text evidence="1">The sequence shown here is derived from an EMBL/GenBank/DDBJ whole genome shotgun (WGS) entry which is preliminary data.</text>
</comment>
<dbReference type="EMBL" id="CM041543">
    <property type="protein sequence ID" value="KAI3364553.1"/>
    <property type="molecule type" value="Genomic_DNA"/>
</dbReference>
<evidence type="ECO:0000313" key="1">
    <source>
        <dbReference type="EMBL" id="KAI3364553.1"/>
    </source>
</evidence>
<dbReference type="Proteomes" id="UP000831701">
    <property type="component" value="Chromosome 13"/>
</dbReference>
<keyword evidence="2" id="KW-1185">Reference proteome</keyword>
<name>A0ACB8WCR3_9TELE</name>
<reference evidence="1" key="1">
    <citation type="submission" date="2022-04" db="EMBL/GenBank/DDBJ databases">
        <title>Jade perch genome.</title>
        <authorList>
            <person name="Chao B."/>
        </authorList>
    </citation>
    <scope>NUCLEOTIDE SEQUENCE</scope>
    <source>
        <strain evidence="1">CB-2022</strain>
    </source>
</reference>
<evidence type="ECO:0000313" key="2">
    <source>
        <dbReference type="Proteomes" id="UP000831701"/>
    </source>
</evidence>